<dbReference type="PANTHER" id="PTHR33531:SF7">
    <property type="entry name" value="HYPOTHETICAL MEMBRANE PROTEIN, CONSERVED"/>
    <property type="match status" value="1"/>
</dbReference>
<dbReference type="InterPro" id="IPR012347">
    <property type="entry name" value="Ferritin-like"/>
</dbReference>
<name>A0A5D3WHR5_9BACT</name>
<dbReference type="CDD" id="cd01045">
    <property type="entry name" value="Ferritin_like_AB"/>
    <property type="match status" value="1"/>
</dbReference>
<keyword evidence="1" id="KW-0175">Coiled coil</keyword>
<dbReference type="InterPro" id="IPR009078">
    <property type="entry name" value="Ferritin-like_SF"/>
</dbReference>
<gene>
    <name evidence="3" type="ORF">EDC39_11134</name>
</gene>
<dbReference type="InterPro" id="IPR003251">
    <property type="entry name" value="Rr_diiron-bd_dom"/>
</dbReference>
<keyword evidence="4" id="KW-1185">Reference proteome</keyword>
<accession>A0A5D3WHR5</accession>
<reference evidence="3 4" key="1">
    <citation type="submission" date="2019-07" db="EMBL/GenBank/DDBJ databases">
        <title>Genomic Encyclopedia of Type Strains, Phase IV (KMG-IV): sequencing the most valuable type-strain genomes for metagenomic binning, comparative biology and taxonomic classification.</title>
        <authorList>
            <person name="Goeker M."/>
        </authorList>
    </citation>
    <scope>NUCLEOTIDE SEQUENCE [LARGE SCALE GENOMIC DNA]</scope>
    <source>
        <strain evidence="3 4">SS015</strain>
    </source>
</reference>
<feature type="domain" description="Rubrerythrin diiron-binding" evidence="2">
    <location>
        <begin position="8"/>
        <end position="58"/>
    </location>
</feature>
<dbReference type="EMBL" id="VNIB01000011">
    <property type="protein sequence ID" value="TYO97104.1"/>
    <property type="molecule type" value="Genomic_DNA"/>
</dbReference>
<protein>
    <submittedName>
        <fullName evidence="3">Rubrerythrin</fullName>
    </submittedName>
</protein>
<dbReference type="Gene3D" id="1.20.1260.10">
    <property type="match status" value="1"/>
</dbReference>
<dbReference type="GO" id="GO:0046872">
    <property type="term" value="F:metal ion binding"/>
    <property type="evidence" value="ECO:0007669"/>
    <property type="project" value="InterPro"/>
</dbReference>
<dbReference type="GO" id="GO:0016491">
    <property type="term" value="F:oxidoreductase activity"/>
    <property type="evidence" value="ECO:0007669"/>
    <property type="project" value="InterPro"/>
</dbReference>
<dbReference type="PANTHER" id="PTHR33531">
    <property type="entry name" value="RUBRERYTHRIN SUBFAMILY"/>
    <property type="match status" value="1"/>
</dbReference>
<evidence type="ECO:0000313" key="3">
    <source>
        <dbReference type="EMBL" id="TYO97104.1"/>
    </source>
</evidence>
<proteinExistence type="predicted"/>
<dbReference type="OrthoDB" id="281675at2"/>
<evidence type="ECO:0000259" key="2">
    <source>
        <dbReference type="Pfam" id="PF02915"/>
    </source>
</evidence>
<evidence type="ECO:0000256" key="1">
    <source>
        <dbReference type="SAM" id="Coils"/>
    </source>
</evidence>
<sequence>MEKLDLKEAIRSAIQTEKDAMDYYNFAAEKAFDERVKKTFELLGREERQHALTFYNAYPGDDLPAFEELMAAPPDTGSSWWKSLQRTLVGDFDERLVLELAIEQEAQLEKNLRAMAEKIDDAKVRDIYLANASSTHQHLLLVEEDYRGLLGQSS</sequence>
<comment type="caution">
    <text evidence="3">The sequence shown here is derived from an EMBL/GenBank/DDBJ whole genome shotgun (WGS) entry which is preliminary data.</text>
</comment>
<dbReference type="RefSeq" id="WP_148896497.1">
    <property type="nucleotide sequence ID" value="NZ_VNIB01000011.1"/>
</dbReference>
<feature type="coiled-coil region" evidence="1">
    <location>
        <begin position="98"/>
        <end position="125"/>
    </location>
</feature>
<dbReference type="AlphaFoldDB" id="A0A5D3WHR5"/>
<dbReference type="Pfam" id="PF02915">
    <property type="entry name" value="Rubrerythrin"/>
    <property type="match status" value="1"/>
</dbReference>
<evidence type="ECO:0000313" key="4">
    <source>
        <dbReference type="Proteomes" id="UP000324159"/>
    </source>
</evidence>
<dbReference type="Proteomes" id="UP000324159">
    <property type="component" value="Unassembled WGS sequence"/>
</dbReference>
<organism evidence="3 4">
    <name type="scientific">Geothermobacter ehrlichii</name>
    <dbReference type="NCBI Taxonomy" id="213224"/>
    <lineage>
        <taxon>Bacteria</taxon>
        <taxon>Pseudomonadati</taxon>
        <taxon>Thermodesulfobacteriota</taxon>
        <taxon>Desulfuromonadia</taxon>
        <taxon>Desulfuromonadales</taxon>
        <taxon>Geothermobacteraceae</taxon>
        <taxon>Geothermobacter</taxon>
    </lineage>
</organism>
<dbReference type="SUPFAM" id="SSF47240">
    <property type="entry name" value="Ferritin-like"/>
    <property type="match status" value="1"/>
</dbReference>